<keyword evidence="5" id="KW-1185">Reference proteome</keyword>
<dbReference type="OrthoDB" id="67155at2759"/>
<evidence type="ECO:0000313" key="5">
    <source>
        <dbReference type="Proteomes" id="UP000693970"/>
    </source>
</evidence>
<evidence type="ECO:0000259" key="3">
    <source>
        <dbReference type="PROSITE" id="PS51335"/>
    </source>
</evidence>
<sequence length="531" mass="57842">MMNAPADNNNNNNDSSCTDAIKSEEVTVDTSADASTNTPTSSATTPQEHLRKTAFLAKSFADDAGRALGSFLPTASLQSITTRKYTLPDKTVASQVLMYRQLLHTKCRPGLKLSRPFQGTPAQKAVMHMPWWEKGIAESQKMVISYDNLISRLWLNGAIEPFQYQGTLTGDSVGEMNLLDGEPKPAESPPLETFMTDEGLPPIPHEFWVDRLGFQQPDPVTDFRSGGVLSLAMLVYMVESKPVICQRFFTGDTAVLPFGITCINVTDMIAKFLMLAKSTDRMDALLSQKPFWKMFADPNAILAVQELAMSMLCDVAVELGQEKKVPSLAKQHSDGMPGDANDRVTVFDFSTILERTEKRVRDDLLGAGPKTVEELRAIAARLKVKYQQQLERKIQRARQLEEGGDVAPMSNPVKLAPPPQVKGVMDKATNLAGDFFAKVKIGKIPNCFNVGNSELSPTNNEIPEPAATIVDLPPLNDTPTGGPTESSVPPKAPSTAGSDGDWTGADLKHATDAISNFSIGDEDDEDPDLLL</sequence>
<accession>A0A9K3KWC3</accession>
<feature type="coiled-coil region" evidence="1">
    <location>
        <begin position="372"/>
        <end position="403"/>
    </location>
</feature>
<dbReference type="EMBL" id="JAGRRH010000018">
    <property type="protein sequence ID" value="KAG7351170.1"/>
    <property type="molecule type" value="Genomic_DNA"/>
</dbReference>
<dbReference type="Pfam" id="PF04727">
    <property type="entry name" value="ELMO_CED12"/>
    <property type="match status" value="1"/>
</dbReference>
<dbReference type="PANTHER" id="PTHR12771">
    <property type="entry name" value="ENGULFMENT AND CELL MOTILITY"/>
    <property type="match status" value="1"/>
</dbReference>
<evidence type="ECO:0000256" key="1">
    <source>
        <dbReference type="SAM" id="Coils"/>
    </source>
</evidence>
<organism evidence="4 5">
    <name type="scientific">Nitzschia inconspicua</name>
    <dbReference type="NCBI Taxonomy" id="303405"/>
    <lineage>
        <taxon>Eukaryota</taxon>
        <taxon>Sar</taxon>
        <taxon>Stramenopiles</taxon>
        <taxon>Ochrophyta</taxon>
        <taxon>Bacillariophyta</taxon>
        <taxon>Bacillariophyceae</taxon>
        <taxon>Bacillariophycidae</taxon>
        <taxon>Bacillariales</taxon>
        <taxon>Bacillariaceae</taxon>
        <taxon>Nitzschia</taxon>
    </lineage>
</organism>
<gene>
    <name evidence="4" type="ORF">IV203_010530</name>
</gene>
<evidence type="ECO:0000313" key="4">
    <source>
        <dbReference type="EMBL" id="KAG7351170.1"/>
    </source>
</evidence>
<dbReference type="AlphaFoldDB" id="A0A9K3KWC3"/>
<dbReference type="PROSITE" id="PS51335">
    <property type="entry name" value="ELMO"/>
    <property type="match status" value="1"/>
</dbReference>
<feature type="region of interest" description="Disordered" evidence="2">
    <location>
        <begin position="26"/>
        <end position="49"/>
    </location>
</feature>
<keyword evidence="1" id="KW-0175">Coiled coil</keyword>
<feature type="compositionally biased region" description="Polar residues" evidence="2">
    <location>
        <begin position="477"/>
        <end position="487"/>
    </location>
</feature>
<comment type="caution">
    <text evidence="4">The sequence shown here is derived from an EMBL/GenBank/DDBJ whole genome shotgun (WGS) entry which is preliminary data.</text>
</comment>
<feature type="region of interest" description="Disordered" evidence="2">
    <location>
        <begin position="460"/>
        <end position="507"/>
    </location>
</feature>
<name>A0A9K3KWC3_9STRA</name>
<reference evidence="4" key="1">
    <citation type="journal article" date="2021" name="Sci. Rep.">
        <title>Diploid genomic architecture of Nitzschia inconspicua, an elite biomass production diatom.</title>
        <authorList>
            <person name="Oliver A."/>
            <person name="Podell S."/>
            <person name="Pinowska A."/>
            <person name="Traller J.C."/>
            <person name="Smith S.R."/>
            <person name="McClure R."/>
            <person name="Beliaev A."/>
            <person name="Bohutskyi P."/>
            <person name="Hill E.A."/>
            <person name="Rabines A."/>
            <person name="Zheng H."/>
            <person name="Allen L.Z."/>
            <person name="Kuo A."/>
            <person name="Grigoriev I.V."/>
            <person name="Allen A.E."/>
            <person name="Hazlebeck D."/>
            <person name="Allen E.E."/>
        </authorList>
    </citation>
    <scope>NUCLEOTIDE SEQUENCE</scope>
    <source>
        <strain evidence="4">Hildebrandi</strain>
    </source>
</reference>
<dbReference type="InterPro" id="IPR006816">
    <property type="entry name" value="ELMO_dom"/>
</dbReference>
<evidence type="ECO:0000256" key="2">
    <source>
        <dbReference type="SAM" id="MobiDB-lite"/>
    </source>
</evidence>
<proteinExistence type="predicted"/>
<feature type="compositionally biased region" description="Low complexity" evidence="2">
    <location>
        <begin position="29"/>
        <end position="46"/>
    </location>
</feature>
<dbReference type="PANTHER" id="PTHR12771:SF56">
    <property type="entry name" value="CED-12"/>
    <property type="match status" value="1"/>
</dbReference>
<reference evidence="4" key="2">
    <citation type="submission" date="2021-04" db="EMBL/GenBank/DDBJ databases">
        <authorList>
            <person name="Podell S."/>
        </authorList>
    </citation>
    <scope>NUCLEOTIDE SEQUENCE</scope>
    <source>
        <strain evidence="4">Hildebrandi</strain>
    </source>
</reference>
<feature type="domain" description="ELMO" evidence="3">
    <location>
        <begin position="186"/>
        <end position="364"/>
    </location>
</feature>
<dbReference type="InterPro" id="IPR050868">
    <property type="entry name" value="ELMO_domain-containing"/>
</dbReference>
<protein>
    <submittedName>
        <fullName evidence="4">ELMO/CED-12 family protein</fullName>
    </submittedName>
</protein>
<dbReference type="Proteomes" id="UP000693970">
    <property type="component" value="Unassembled WGS sequence"/>
</dbReference>